<dbReference type="PATRIC" id="fig|1028307.3.peg.1309"/>
<dbReference type="AlphaFoldDB" id="A0A0H3FLJ9"/>
<comment type="catalytic activity">
    <reaction evidence="9">
        <text>DNA(n) + a 2'-deoxyribonucleoside 5'-triphosphate = DNA(n+1) + diphosphate</text>
        <dbReference type="Rhea" id="RHEA:22508"/>
        <dbReference type="Rhea" id="RHEA-COMP:17339"/>
        <dbReference type="Rhea" id="RHEA-COMP:17340"/>
        <dbReference type="ChEBI" id="CHEBI:33019"/>
        <dbReference type="ChEBI" id="CHEBI:61560"/>
        <dbReference type="ChEBI" id="CHEBI:173112"/>
        <dbReference type="EC" id="2.7.7.49"/>
    </reaction>
</comment>
<dbReference type="InterPro" id="IPR000477">
    <property type="entry name" value="RT_dom"/>
</dbReference>
<keyword evidence="7" id="KW-0051">Antiviral defense</keyword>
<comment type="similarity">
    <text evidence="8">Belongs to the bacterial reverse transcriptase family.</text>
</comment>
<keyword evidence="4" id="KW-0479">Metal-binding</keyword>
<dbReference type="PANTHER" id="PTHR34047">
    <property type="entry name" value="NUCLEAR INTRON MATURASE 1, MITOCHONDRIAL-RELATED"/>
    <property type="match status" value="1"/>
</dbReference>
<gene>
    <name evidence="11" type="ordered locus">EAE_06570</name>
</gene>
<evidence type="ECO:0000256" key="4">
    <source>
        <dbReference type="ARBA" id="ARBA00022723"/>
    </source>
</evidence>
<evidence type="ECO:0000256" key="5">
    <source>
        <dbReference type="ARBA" id="ARBA00022842"/>
    </source>
</evidence>
<keyword evidence="6 11" id="KW-0695">RNA-directed DNA polymerase</keyword>
<dbReference type="GO" id="GO:0051607">
    <property type="term" value="P:defense response to virus"/>
    <property type="evidence" value="ECO:0007669"/>
    <property type="project" value="UniProtKB-KW"/>
</dbReference>
<dbReference type="eggNOG" id="COG3344">
    <property type="taxonomic scope" value="Bacteria"/>
</dbReference>
<keyword evidence="5" id="KW-0460">Magnesium</keyword>
<accession>A0A0H3FLJ9</accession>
<dbReference type="GO" id="GO:0003723">
    <property type="term" value="F:RNA binding"/>
    <property type="evidence" value="ECO:0007669"/>
    <property type="project" value="InterPro"/>
</dbReference>
<dbReference type="EMBL" id="CP002824">
    <property type="protein sequence ID" value="AEG96238.1"/>
    <property type="molecule type" value="Genomic_DNA"/>
</dbReference>
<dbReference type="InterPro" id="IPR000123">
    <property type="entry name" value="Reverse_transcriptase_msDNA"/>
</dbReference>
<evidence type="ECO:0000256" key="1">
    <source>
        <dbReference type="ARBA" id="ARBA00012493"/>
    </source>
</evidence>
<evidence type="ECO:0000313" key="11">
    <source>
        <dbReference type="EMBL" id="AEG96238.1"/>
    </source>
</evidence>
<feature type="domain" description="Reverse transcriptase" evidence="10">
    <location>
        <begin position="40"/>
        <end position="265"/>
    </location>
</feature>
<dbReference type="NCBIfam" id="NF038233">
    <property type="entry name" value="retron_St85_RT"/>
    <property type="match status" value="1"/>
</dbReference>
<protein>
    <recommendedName>
        <fullName evidence="1">RNA-directed DNA polymerase</fullName>
        <ecNumber evidence="1">2.7.7.49</ecNumber>
    </recommendedName>
</protein>
<sequence>MTTLKHHLLTSPLVAEQAFSLLSTSSSKKVTKLDVEKWLTVSLAKVMVSGPKMYRVYTIPKKNGGKRTIAHPSRALKVIQRGLVEFLNDKLPVHDAAYAYRKNISIKDNALQHVTNPYFLRMDLADFFNSIDVNLFEERIEKHKIQLSAADKALIRRSAFWSPKKTNTGTLILSIGAPSSPLISNFIMFSFDETISSICAPLKITYTRYADDLFFSTKNKNILFKIPSLIQYVLSTEFGKKLTINEVKTSFSSKAHNRHIAGVTITNNDTLSLGREKKRIISSMIHKYSLGKSDDIELAKLQGLLSFSKHIEPLFIERMMKKYSVNLVDKIISGQWRK</sequence>
<dbReference type="PRINTS" id="PR00866">
    <property type="entry name" value="RNADNAPOLMS"/>
</dbReference>
<keyword evidence="3" id="KW-0548">Nucleotidyltransferase</keyword>
<dbReference type="Pfam" id="PF00078">
    <property type="entry name" value="RVT_1"/>
    <property type="match status" value="1"/>
</dbReference>
<evidence type="ECO:0000256" key="9">
    <source>
        <dbReference type="ARBA" id="ARBA00048173"/>
    </source>
</evidence>
<evidence type="ECO:0000256" key="6">
    <source>
        <dbReference type="ARBA" id="ARBA00022918"/>
    </source>
</evidence>
<keyword evidence="12" id="KW-1185">Reference proteome</keyword>
<dbReference type="GO" id="GO:0046872">
    <property type="term" value="F:metal ion binding"/>
    <property type="evidence" value="ECO:0007669"/>
    <property type="project" value="UniProtKB-KW"/>
</dbReference>
<dbReference type="PANTHER" id="PTHR34047:SF7">
    <property type="entry name" value="RNA-DIRECTED DNA POLYMERASE"/>
    <property type="match status" value="1"/>
</dbReference>
<evidence type="ECO:0000256" key="8">
    <source>
        <dbReference type="ARBA" id="ARBA00034120"/>
    </source>
</evidence>
<proteinExistence type="inferred from homology"/>
<evidence type="ECO:0000313" key="12">
    <source>
        <dbReference type="Proteomes" id="UP000008881"/>
    </source>
</evidence>
<evidence type="ECO:0000256" key="3">
    <source>
        <dbReference type="ARBA" id="ARBA00022695"/>
    </source>
</evidence>
<dbReference type="PROSITE" id="PS50878">
    <property type="entry name" value="RT_POL"/>
    <property type="match status" value="1"/>
</dbReference>
<organism evidence="11 12">
    <name type="scientific">Klebsiella aerogenes (strain ATCC 13048 / DSM 30053 / CCUG 1429 / JCM 1235 / KCTC 2190 / NBRC 13534 / NCIMB 10102 / NCTC 10006 / CDC 819-56)</name>
    <name type="common">Enterobacter aerogenes</name>
    <dbReference type="NCBI Taxonomy" id="1028307"/>
    <lineage>
        <taxon>Bacteria</taxon>
        <taxon>Pseudomonadati</taxon>
        <taxon>Pseudomonadota</taxon>
        <taxon>Gammaproteobacteria</taxon>
        <taxon>Enterobacterales</taxon>
        <taxon>Enterobacteriaceae</taxon>
        <taxon>Klebsiella/Raoultella group</taxon>
        <taxon>Klebsiella</taxon>
    </lineage>
</organism>
<dbReference type="Proteomes" id="UP000008881">
    <property type="component" value="Chromosome"/>
</dbReference>
<dbReference type="GeneID" id="93314441"/>
<dbReference type="RefSeq" id="WP_015703829.1">
    <property type="nucleotide sequence ID" value="NC_015663.1"/>
</dbReference>
<name>A0A0H3FLJ9_KLEAK</name>
<dbReference type="InterPro" id="IPR043502">
    <property type="entry name" value="DNA/RNA_pol_sf"/>
</dbReference>
<dbReference type="CDD" id="cd03487">
    <property type="entry name" value="RT_Bac_retron_II"/>
    <property type="match status" value="1"/>
</dbReference>
<evidence type="ECO:0000259" key="10">
    <source>
        <dbReference type="PROSITE" id="PS50878"/>
    </source>
</evidence>
<evidence type="ECO:0000256" key="2">
    <source>
        <dbReference type="ARBA" id="ARBA00022679"/>
    </source>
</evidence>
<dbReference type="GO" id="GO:0003964">
    <property type="term" value="F:RNA-directed DNA polymerase activity"/>
    <property type="evidence" value="ECO:0007669"/>
    <property type="project" value="UniProtKB-KW"/>
</dbReference>
<dbReference type="HOGENOM" id="CLU_028398_2_2_6"/>
<dbReference type="SUPFAM" id="SSF56672">
    <property type="entry name" value="DNA/RNA polymerases"/>
    <property type="match status" value="1"/>
</dbReference>
<dbReference type="EC" id="2.7.7.49" evidence="1"/>
<reference evidence="11 12" key="1">
    <citation type="journal article" date="2012" name="J. Bacteriol.">
        <title>Complete genome sequence of Enterobacter aerogenes KCTC 2190.</title>
        <authorList>
            <person name="Shin S.H."/>
            <person name="Kim S."/>
            <person name="Kim J.Y."/>
            <person name="Lee S."/>
            <person name="Um Y."/>
            <person name="Oh M.K."/>
            <person name="Kim Y.R."/>
            <person name="Lee J."/>
            <person name="Yang K.S."/>
        </authorList>
    </citation>
    <scope>NUCLEOTIDE SEQUENCE [LARGE SCALE GENOMIC DNA]</scope>
    <source>
        <strain evidence="11 12">KCTC 2190</strain>
    </source>
</reference>
<dbReference type="InterPro" id="IPR051083">
    <property type="entry name" value="GrpII_Intron_Splice-Mob/Def"/>
</dbReference>
<keyword evidence="2" id="KW-0808">Transferase</keyword>
<dbReference type="KEGG" id="eae:EAE_06570"/>
<evidence type="ECO:0000256" key="7">
    <source>
        <dbReference type="ARBA" id="ARBA00023118"/>
    </source>
</evidence>
<dbReference type="OrthoDB" id="7055795at2"/>